<reference evidence="1" key="1">
    <citation type="submission" date="2021-02" db="EMBL/GenBank/DDBJ databases">
        <title>Psilocybe cubensis genome.</title>
        <authorList>
            <person name="Mckernan K.J."/>
            <person name="Crawford S."/>
            <person name="Trippe A."/>
            <person name="Kane L.T."/>
            <person name="Mclaughlin S."/>
        </authorList>
    </citation>
    <scope>NUCLEOTIDE SEQUENCE [LARGE SCALE GENOMIC DNA]</scope>
    <source>
        <strain evidence="1">MGC-MH-2018</strain>
    </source>
</reference>
<accession>A0A8H7XWC9</accession>
<proteinExistence type="predicted"/>
<comment type="caution">
    <text evidence="1">The sequence shown here is derived from an EMBL/GenBank/DDBJ whole genome shotgun (WGS) entry which is preliminary data.</text>
</comment>
<dbReference type="SUPFAM" id="SSF51182">
    <property type="entry name" value="RmlC-like cupins"/>
    <property type="match status" value="1"/>
</dbReference>
<dbReference type="Gene3D" id="2.60.120.10">
    <property type="entry name" value="Jelly Rolls"/>
    <property type="match status" value="1"/>
</dbReference>
<sequence>MAKHISSDKYTANAYEVIPNAHIHPDVEHHVHPEDTSHYILPAVFSSDKGFTVLVRYPGPGVYFITAGEAHCHDTKNGNDTVLTAGSVVHIEDGAVIRWRTKPGTKGFAAFYVPVSVKSFDEFVVPE</sequence>
<name>A0A8H7XWC9_PSICU</name>
<dbReference type="AlphaFoldDB" id="A0A8H7XWC9"/>
<dbReference type="InterPro" id="IPR014710">
    <property type="entry name" value="RmlC-like_jellyroll"/>
</dbReference>
<organism evidence="1">
    <name type="scientific">Psilocybe cubensis</name>
    <name type="common">Psychedelic mushroom</name>
    <name type="synonym">Stropharia cubensis</name>
    <dbReference type="NCBI Taxonomy" id="181762"/>
    <lineage>
        <taxon>Eukaryota</taxon>
        <taxon>Fungi</taxon>
        <taxon>Dikarya</taxon>
        <taxon>Basidiomycota</taxon>
        <taxon>Agaricomycotina</taxon>
        <taxon>Agaricomycetes</taxon>
        <taxon>Agaricomycetidae</taxon>
        <taxon>Agaricales</taxon>
        <taxon>Agaricineae</taxon>
        <taxon>Strophariaceae</taxon>
        <taxon>Psilocybe</taxon>
    </lineage>
</organism>
<gene>
    <name evidence="1" type="ORF">JR316_007281</name>
</gene>
<evidence type="ECO:0000313" key="1">
    <source>
        <dbReference type="EMBL" id="KAG5166944.1"/>
    </source>
</evidence>
<dbReference type="EMBL" id="JAFIQS010000007">
    <property type="protein sequence ID" value="KAG5166944.1"/>
    <property type="molecule type" value="Genomic_DNA"/>
</dbReference>
<dbReference type="InterPro" id="IPR011051">
    <property type="entry name" value="RmlC_Cupin_sf"/>
</dbReference>
<protein>
    <submittedName>
        <fullName evidence="1">Uncharacterized protein</fullName>
    </submittedName>
</protein>